<protein>
    <submittedName>
        <fullName evidence="2">Calvin cycle protein CP12</fullName>
    </submittedName>
</protein>
<dbReference type="Proteomes" id="UP001333818">
    <property type="component" value="Unassembled WGS sequence"/>
</dbReference>
<sequence length="73" mass="8177">MSNIQEKIQEELQKAREACDVSGTNSKECAVAWDTVEELQAEAAHQKQAKGKNSLEIYCDDNPDAAECRIYDD</sequence>
<evidence type="ECO:0000313" key="3">
    <source>
        <dbReference type="Proteomes" id="UP001333818"/>
    </source>
</evidence>
<accession>A0AAW9Q5V7</accession>
<evidence type="ECO:0000259" key="1">
    <source>
        <dbReference type="SMART" id="SM01093"/>
    </source>
</evidence>
<evidence type="ECO:0000313" key="2">
    <source>
        <dbReference type="EMBL" id="MEE3718598.1"/>
    </source>
</evidence>
<dbReference type="SMART" id="SM01093">
    <property type="entry name" value="CP12"/>
    <property type="match status" value="1"/>
</dbReference>
<reference evidence="2" key="1">
    <citation type="submission" date="2024-01" db="EMBL/GenBank/DDBJ databases">
        <title>Bank of Algae and Cyanobacteria of the Azores (BACA) strain genomes.</title>
        <authorList>
            <person name="Luz R."/>
            <person name="Cordeiro R."/>
            <person name="Fonseca A."/>
            <person name="Goncalves V."/>
        </authorList>
    </citation>
    <scope>NUCLEOTIDE SEQUENCE</scope>
    <source>
        <strain evidence="2">BACA0141</strain>
    </source>
</reference>
<dbReference type="EMBL" id="JAZBJZ010000084">
    <property type="protein sequence ID" value="MEE3718598.1"/>
    <property type="molecule type" value="Genomic_DNA"/>
</dbReference>
<dbReference type="AlphaFoldDB" id="A0AAW9Q5V7"/>
<keyword evidence="3" id="KW-1185">Reference proteome</keyword>
<dbReference type="InterPro" id="IPR039314">
    <property type="entry name" value="CP12-like"/>
</dbReference>
<proteinExistence type="predicted"/>
<dbReference type="InterPro" id="IPR003823">
    <property type="entry name" value="CP12_dom"/>
</dbReference>
<dbReference type="GO" id="GO:0080153">
    <property type="term" value="P:negative regulation of reductive pentose-phosphate cycle"/>
    <property type="evidence" value="ECO:0007669"/>
    <property type="project" value="TreeGrafter"/>
</dbReference>
<dbReference type="PANTHER" id="PTHR33921:SF15">
    <property type="entry name" value="CALVIN CYCLE PROTEIN CP12-2, CHLOROPLASTIC"/>
    <property type="match status" value="1"/>
</dbReference>
<dbReference type="PANTHER" id="PTHR33921">
    <property type="entry name" value="CALVIN CYCLE PROTEIN CP12-2, CHLOROPLASTIC"/>
    <property type="match status" value="1"/>
</dbReference>
<dbReference type="RefSeq" id="WP_330485032.1">
    <property type="nucleotide sequence ID" value="NZ_JAZBJZ010000084.1"/>
</dbReference>
<organism evidence="2 3">
    <name type="scientific">Tumidithrix elongata BACA0141</name>
    <dbReference type="NCBI Taxonomy" id="2716417"/>
    <lineage>
        <taxon>Bacteria</taxon>
        <taxon>Bacillati</taxon>
        <taxon>Cyanobacteriota</taxon>
        <taxon>Cyanophyceae</taxon>
        <taxon>Pseudanabaenales</taxon>
        <taxon>Pseudanabaenaceae</taxon>
        <taxon>Tumidithrix</taxon>
        <taxon>Tumidithrix elongata</taxon>
    </lineage>
</organism>
<dbReference type="Pfam" id="PF02672">
    <property type="entry name" value="CP12"/>
    <property type="match status" value="1"/>
</dbReference>
<feature type="domain" description="CP12" evidence="1">
    <location>
        <begin position="4"/>
        <end position="73"/>
    </location>
</feature>
<gene>
    <name evidence="2" type="ORF">V2H45_17800</name>
</gene>
<name>A0AAW9Q5V7_9CYAN</name>
<comment type="caution">
    <text evidence="2">The sequence shown here is derived from an EMBL/GenBank/DDBJ whole genome shotgun (WGS) entry which is preliminary data.</text>
</comment>